<dbReference type="PANTHER" id="PTHR16222:SF24">
    <property type="entry name" value="ADP-RIBOSYLHYDROLASE ARH3"/>
    <property type="match status" value="1"/>
</dbReference>
<feature type="binding site" evidence="3">
    <location>
        <position position="55"/>
    </location>
    <ligand>
        <name>Mg(2+)</name>
        <dbReference type="ChEBI" id="CHEBI:18420"/>
        <label>1</label>
    </ligand>
</feature>
<feature type="binding site" evidence="3">
    <location>
        <position position="255"/>
    </location>
    <ligand>
        <name>Mg(2+)</name>
        <dbReference type="ChEBI" id="CHEBI:18420"/>
        <label>1</label>
    </ligand>
</feature>
<dbReference type="InterPro" id="IPR050792">
    <property type="entry name" value="ADP-ribosylglycohydrolase"/>
</dbReference>
<dbReference type="GO" id="GO:0046872">
    <property type="term" value="F:metal ion binding"/>
    <property type="evidence" value="ECO:0007669"/>
    <property type="project" value="UniProtKB-KW"/>
</dbReference>
<dbReference type="AlphaFoldDB" id="A0A0M9U352"/>
<dbReference type="Pfam" id="PF03747">
    <property type="entry name" value="ADP_ribosyl_GH"/>
    <property type="match status" value="1"/>
</dbReference>
<dbReference type="PANTHER" id="PTHR16222">
    <property type="entry name" value="ADP-RIBOSYLGLYCOHYDROLASE"/>
    <property type="match status" value="1"/>
</dbReference>
<keyword evidence="3" id="KW-0479">Metal-binding</keyword>
<name>A0A0M9U352_9CHLR</name>
<feature type="binding site" evidence="3">
    <location>
        <position position="253"/>
    </location>
    <ligand>
        <name>Mg(2+)</name>
        <dbReference type="ChEBI" id="CHEBI:18420"/>
        <label>1</label>
    </ligand>
</feature>
<evidence type="ECO:0000256" key="2">
    <source>
        <dbReference type="ARBA" id="ARBA00022801"/>
    </source>
</evidence>
<keyword evidence="2 4" id="KW-0378">Hydrolase</keyword>
<reference evidence="4" key="1">
    <citation type="journal article" date="2015" name="Genome Announc.">
        <title>Draft Genome Sequences of Anaerolinea thermolimosa IMO-1, Bellilinea caldifistulae GOMI-1, Leptolinea tardivitalis YMTK-2, Levilinea saccharolytica KIBI-1, Longilinea arvoryzae KOME-1, Previously Described as Members of the Class Anaerolineae (Chloroflexi).</title>
        <authorList>
            <person name="Matsuura N."/>
            <person name="Tourlousse M.D."/>
            <person name="Ohashi A."/>
            <person name="Hugenholtz P."/>
            <person name="Sekiguchi Y."/>
        </authorList>
    </citation>
    <scope>NUCLEOTIDE SEQUENCE</scope>
    <source>
        <strain evidence="4">KIBI-1</strain>
    </source>
</reference>
<dbReference type="RefSeq" id="WP_062419659.1">
    <property type="nucleotide sequence ID" value="NZ_BBXZ01000175.1"/>
</dbReference>
<evidence type="ECO:0000256" key="1">
    <source>
        <dbReference type="ARBA" id="ARBA00010702"/>
    </source>
</evidence>
<proteinExistence type="inferred from homology"/>
<keyword evidence="3" id="KW-0460">Magnesium</keyword>
<dbReference type="SUPFAM" id="SSF101478">
    <property type="entry name" value="ADP-ribosylglycohydrolase"/>
    <property type="match status" value="1"/>
</dbReference>
<dbReference type="GO" id="GO:0016787">
    <property type="term" value="F:hydrolase activity"/>
    <property type="evidence" value="ECO:0007669"/>
    <property type="project" value="UniProtKB-KW"/>
</dbReference>
<accession>A0A0M9U352</accession>
<dbReference type="EMBL" id="DF967975">
    <property type="protein sequence ID" value="GAP19376.1"/>
    <property type="molecule type" value="Genomic_DNA"/>
</dbReference>
<organism evidence="4">
    <name type="scientific">Levilinea saccharolytica</name>
    <dbReference type="NCBI Taxonomy" id="229921"/>
    <lineage>
        <taxon>Bacteria</taxon>
        <taxon>Bacillati</taxon>
        <taxon>Chloroflexota</taxon>
        <taxon>Anaerolineae</taxon>
        <taxon>Anaerolineales</taxon>
        <taxon>Anaerolineaceae</taxon>
        <taxon>Levilinea</taxon>
    </lineage>
</organism>
<dbReference type="OrthoDB" id="9798107at2"/>
<comment type="cofactor">
    <cofactor evidence="3">
        <name>Mg(2+)</name>
        <dbReference type="ChEBI" id="CHEBI:18420"/>
    </cofactor>
    <text evidence="3">Binds 2 magnesium ions per subunit.</text>
</comment>
<sequence length="313" mass="33853">MEALSPAVRDRLRAAALGAALGDALGMPLEFGPAQPLTALVREMHSGRLPAGSFTDDTEMALALAESLLAFTPLNPQDLADRFVDWLGHNPPDVGNQTYHILNRMRQGLDWEAASLESFQRNPNSSGNGSVMRCWPVALARWSQPQQLIEESRLQSRVTHPAQDCQDACALVNWMIRELAFGASPEQALDSALGAVSVSAQALEMLRRAPQQPRAELKNSGWVLHTLESAVWGLMTTHSFEEAVVQVANLGEDADTAAAVTGALAGAVYGLDAIPPRWRNALRGEWPLDSGQIWDAPRLLRLADDLLALNASA</sequence>
<dbReference type="InterPro" id="IPR005502">
    <property type="entry name" value="Ribosyl_crysJ1"/>
</dbReference>
<gene>
    <name evidence="4" type="ORF">LSAC_03278</name>
</gene>
<feature type="binding site" evidence="3">
    <location>
        <position position="57"/>
    </location>
    <ligand>
        <name>Mg(2+)</name>
        <dbReference type="ChEBI" id="CHEBI:18420"/>
        <label>1</label>
    </ligand>
</feature>
<dbReference type="Gene3D" id="1.10.4080.10">
    <property type="entry name" value="ADP-ribosylation/Crystallin J1"/>
    <property type="match status" value="1"/>
</dbReference>
<dbReference type="InterPro" id="IPR036705">
    <property type="entry name" value="Ribosyl_crysJ1_sf"/>
</dbReference>
<protein>
    <submittedName>
        <fullName evidence="4">ADP-ribosylglycohydrolase</fullName>
    </submittedName>
</protein>
<feature type="binding site" evidence="3">
    <location>
        <position position="256"/>
    </location>
    <ligand>
        <name>Mg(2+)</name>
        <dbReference type="ChEBI" id="CHEBI:18420"/>
        <label>1</label>
    </ligand>
</feature>
<evidence type="ECO:0000313" key="4">
    <source>
        <dbReference type="EMBL" id="GAP19376.1"/>
    </source>
</evidence>
<comment type="similarity">
    <text evidence="1">Belongs to the ADP-ribosylglycohydrolase family.</text>
</comment>
<feature type="binding site" evidence="3">
    <location>
        <position position="56"/>
    </location>
    <ligand>
        <name>Mg(2+)</name>
        <dbReference type="ChEBI" id="CHEBI:18420"/>
        <label>1</label>
    </ligand>
</feature>
<evidence type="ECO:0000256" key="3">
    <source>
        <dbReference type="PIRSR" id="PIRSR605502-1"/>
    </source>
</evidence>